<name>A0A0E9M1G1_9BACT</name>
<evidence type="ECO:0000259" key="8">
    <source>
        <dbReference type="Pfam" id="PF24961"/>
    </source>
</evidence>
<keyword evidence="4 5" id="KW-0472">Membrane</keyword>
<keyword evidence="6" id="KW-0732">Signal</keyword>
<evidence type="ECO:0000256" key="5">
    <source>
        <dbReference type="SAM" id="Phobius"/>
    </source>
</evidence>
<dbReference type="CDD" id="cd07021">
    <property type="entry name" value="Clp_protease_NfeD_like"/>
    <property type="match status" value="1"/>
</dbReference>
<protein>
    <submittedName>
        <fullName evidence="10">Uncharacterized protein</fullName>
    </submittedName>
</protein>
<dbReference type="PANTHER" id="PTHR33507">
    <property type="entry name" value="INNER MEMBRANE PROTEIN YBBJ"/>
    <property type="match status" value="1"/>
</dbReference>
<dbReference type="Pfam" id="PF24961">
    <property type="entry name" value="NfeD_membrane"/>
    <property type="match status" value="1"/>
</dbReference>
<dbReference type="InterPro" id="IPR056739">
    <property type="entry name" value="NfeD_membrane"/>
</dbReference>
<proteinExistence type="predicted"/>
<feature type="chain" id="PRO_5002428545" evidence="6">
    <location>
        <begin position="20"/>
        <end position="470"/>
    </location>
</feature>
<feature type="domain" description="NfeD-like C-terminal" evidence="7">
    <location>
        <begin position="410"/>
        <end position="464"/>
    </location>
</feature>
<dbReference type="Proteomes" id="UP000032900">
    <property type="component" value="Unassembled WGS sequence"/>
</dbReference>
<evidence type="ECO:0000256" key="1">
    <source>
        <dbReference type="ARBA" id="ARBA00004141"/>
    </source>
</evidence>
<evidence type="ECO:0000256" key="4">
    <source>
        <dbReference type="ARBA" id="ARBA00023136"/>
    </source>
</evidence>
<dbReference type="InterPro" id="IPR056738">
    <property type="entry name" value="NfeD1b_N"/>
</dbReference>
<dbReference type="Gene3D" id="2.40.50.140">
    <property type="entry name" value="Nucleic acid-binding proteins"/>
    <property type="match status" value="1"/>
</dbReference>
<dbReference type="EMBL" id="BAZW01000044">
    <property type="protein sequence ID" value="GAO31339.1"/>
    <property type="molecule type" value="Genomic_DNA"/>
</dbReference>
<dbReference type="AlphaFoldDB" id="A0A0E9M1G1"/>
<feature type="transmembrane region" description="Helical" evidence="5">
    <location>
        <begin position="353"/>
        <end position="376"/>
    </location>
</feature>
<keyword evidence="2 5" id="KW-0812">Transmembrane</keyword>
<dbReference type="OrthoDB" id="9806253at2"/>
<dbReference type="InterPro" id="IPR029045">
    <property type="entry name" value="ClpP/crotonase-like_dom_sf"/>
</dbReference>
<evidence type="ECO:0000313" key="11">
    <source>
        <dbReference type="Proteomes" id="UP000032900"/>
    </source>
</evidence>
<dbReference type="InterPro" id="IPR012340">
    <property type="entry name" value="NA-bd_OB-fold"/>
</dbReference>
<dbReference type="InterPro" id="IPR052165">
    <property type="entry name" value="Membrane_assoc_protease"/>
</dbReference>
<reference evidence="10 11" key="1">
    <citation type="journal article" date="2015" name="Microbes Environ.">
        <title>Distribution and evolution of nitrogen fixation genes in the phylum bacteroidetes.</title>
        <authorList>
            <person name="Inoue J."/>
            <person name="Oshima K."/>
            <person name="Suda W."/>
            <person name="Sakamoto M."/>
            <person name="Iino T."/>
            <person name="Noda S."/>
            <person name="Hongoh Y."/>
            <person name="Hattori M."/>
            <person name="Ohkuma M."/>
        </authorList>
    </citation>
    <scope>NUCLEOTIDE SEQUENCE [LARGE SCALE GENOMIC DNA]</scope>
    <source>
        <strain evidence="10">JCM 15548</strain>
    </source>
</reference>
<feature type="transmembrane region" description="Helical" evidence="5">
    <location>
        <begin position="320"/>
        <end position="338"/>
    </location>
</feature>
<evidence type="ECO:0000256" key="6">
    <source>
        <dbReference type="SAM" id="SignalP"/>
    </source>
</evidence>
<dbReference type="Pfam" id="PF01957">
    <property type="entry name" value="NfeD"/>
    <property type="match status" value="1"/>
</dbReference>
<organism evidence="10 11">
    <name type="scientific">Geofilum rubicundum JCM 15548</name>
    <dbReference type="NCBI Taxonomy" id="1236989"/>
    <lineage>
        <taxon>Bacteria</taxon>
        <taxon>Pseudomonadati</taxon>
        <taxon>Bacteroidota</taxon>
        <taxon>Bacteroidia</taxon>
        <taxon>Marinilabiliales</taxon>
        <taxon>Marinilabiliaceae</taxon>
        <taxon>Geofilum</taxon>
    </lineage>
</organism>
<dbReference type="STRING" id="1236989.JCM15548_13690"/>
<dbReference type="RefSeq" id="WP_062127374.1">
    <property type="nucleotide sequence ID" value="NZ_BAZW01000044.1"/>
</dbReference>
<dbReference type="GO" id="GO:0005886">
    <property type="term" value="C:plasma membrane"/>
    <property type="evidence" value="ECO:0007669"/>
    <property type="project" value="TreeGrafter"/>
</dbReference>
<dbReference type="Gene3D" id="3.90.226.10">
    <property type="entry name" value="2-enoyl-CoA Hydratase, Chain A, domain 1"/>
    <property type="match status" value="1"/>
</dbReference>
<comment type="subcellular location">
    <subcellularLocation>
        <location evidence="1">Membrane</location>
        <topology evidence="1">Multi-pass membrane protein</topology>
    </subcellularLocation>
</comment>
<feature type="transmembrane region" description="Helical" evidence="5">
    <location>
        <begin position="242"/>
        <end position="262"/>
    </location>
</feature>
<evidence type="ECO:0000259" key="7">
    <source>
        <dbReference type="Pfam" id="PF01957"/>
    </source>
</evidence>
<feature type="transmembrane region" description="Helical" evidence="5">
    <location>
        <begin position="269"/>
        <end position="289"/>
    </location>
</feature>
<evidence type="ECO:0000259" key="9">
    <source>
        <dbReference type="Pfam" id="PF25145"/>
    </source>
</evidence>
<dbReference type="Pfam" id="PF25145">
    <property type="entry name" value="NfeD1b_N"/>
    <property type="match status" value="1"/>
</dbReference>
<evidence type="ECO:0000256" key="3">
    <source>
        <dbReference type="ARBA" id="ARBA00022989"/>
    </source>
</evidence>
<comment type="caution">
    <text evidence="10">The sequence shown here is derived from an EMBL/GenBank/DDBJ whole genome shotgun (WGS) entry which is preliminary data.</text>
</comment>
<feature type="signal peptide" evidence="6">
    <location>
        <begin position="1"/>
        <end position="19"/>
    </location>
</feature>
<feature type="domain" description="NfeD1b N-terminal" evidence="9">
    <location>
        <begin position="30"/>
        <end position="229"/>
    </location>
</feature>
<sequence>MKWIRTLVLMLLTLSGVNAQETADHTTPVVYRLPIFSNINSTTWVHMQSAFKEAKALNADAIILHLNTYGGEVVFADSMRTKVLNSDIPVYVFIDNNAASAGALISIAAKKIFMRPGANIGAATVVNQTGEEMPDKYQSYMRSTIRATAEAQGKDTIIAGNDTIVKWIRDPRIAEAMVDDRIIIPGVIDSGQVLTFTTLEAIENGYCDGIAENIAEVQEFIGLENAELVSFQASFYDGIKGFLTSPILSGILILIIIGGIYFEMQSPGIGFPILASLIAAILYFAPLYIDGLAANWEIIIFVIGIALIAAEVFIIPGFGIAGISGVILTVTGLTLSLLDNVVFDFQGVDTSDFMQALLVVMGGLFGGVIITIYLSYKLIGSSTGPLSRLSLNTSQDLDKGYLSVDVATKTMVGKSGISATVLRPSGRVIVEDEIYDARALEGYIEKDEPVKVISYSSGQLNVRKIKKETT</sequence>
<dbReference type="SUPFAM" id="SSF52096">
    <property type="entry name" value="ClpP/crotonase"/>
    <property type="match status" value="1"/>
</dbReference>
<feature type="transmembrane region" description="Helical" evidence="5">
    <location>
        <begin position="295"/>
        <end position="313"/>
    </location>
</feature>
<keyword evidence="11" id="KW-1185">Reference proteome</keyword>
<accession>A0A0E9M1G1</accession>
<keyword evidence="3 5" id="KW-1133">Transmembrane helix</keyword>
<evidence type="ECO:0000256" key="2">
    <source>
        <dbReference type="ARBA" id="ARBA00022692"/>
    </source>
</evidence>
<evidence type="ECO:0000313" key="10">
    <source>
        <dbReference type="EMBL" id="GAO31339.1"/>
    </source>
</evidence>
<gene>
    <name evidence="10" type="ORF">JCM15548_13690</name>
</gene>
<dbReference type="PANTHER" id="PTHR33507:SF3">
    <property type="entry name" value="INNER MEMBRANE PROTEIN YBBJ"/>
    <property type="match status" value="1"/>
</dbReference>
<dbReference type="InterPro" id="IPR002810">
    <property type="entry name" value="NfeD-like_C"/>
</dbReference>
<feature type="domain" description="NfeD integral membrane" evidence="8">
    <location>
        <begin position="248"/>
        <end position="370"/>
    </location>
</feature>